<evidence type="ECO:0000256" key="1">
    <source>
        <dbReference type="ARBA" id="ARBA00022737"/>
    </source>
</evidence>
<dbReference type="CDD" id="cd05009">
    <property type="entry name" value="SIS_GlmS_GlmD_2"/>
    <property type="match status" value="1"/>
</dbReference>
<dbReference type="InterPro" id="IPR035466">
    <property type="entry name" value="GlmS/AgaS_SIS"/>
</dbReference>
<evidence type="ECO:0000313" key="4">
    <source>
        <dbReference type="Proteomes" id="UP000235122"/>
    </source>
</evidence>
<dbReference type="InterPro" id="IPR001347">
    <property type="entry name" value="SIS_dom"/>
</dbReference>
<dbReference type="InterPro" id="IPR046348">
    <property type="entry name" value="SIS_dom_sf"/>
</dbReference>
<dbReference type="GO" id="GO:1901135">
    <property type="term" value="P:carbohydrate derivative metabolic process"/>
    <property type="evidence" value="ECO:0007669"/>
    <property type="project" value="InterPro"/>
</dbReference>
<name>A0A2I1IMB2_9ACTO</name>
<organism evidence="3 4">
    <name type="scientific">Winkia neuii</name>
    <dbReference type="NCBI Taxonomy" id="33007"/>
    <lineage>
        <taxon>Bacteria</taxon>
        <taxon>Bacillati</taxon>
        <taxon>Actinomycetota</taxon>
        <taxon>Actinomycetes</taxon>
        <taxon>Actinomycetales</taxon>
        <taxon>Actinomycetaceae</taxon>
        <taxon>Winkia</taxon>
    </lineage>
</organism>
<dbReference type="GO" id="GO:0097367">
    <property type="term" value="F:carbohydrate derivative binding"/>
    <property type="evidence" value="ECO:0007669"/>
    <property type="project" value="InterPro"/>
</dbReference>
<sequence>MSLTSEEIKSQPQTWRKTSEVDASALKIEKGRVAVVGCGTSWFMAQAYARMREVKTGQPTFAYTATEFPLGEWDKVICISRSGTTTEIVDLLKATRKHSIPNVLITAVTPGPGSEYADDEITLAFADESSVVQTRFATTALALLLSTLGEDVEAAALDCEKALEAELPQSWIEAEQVTFLGTGWTIGLANEAALKNREASQSWAESYPAMEYRHGPISIAQPGRLVWGFGPLPVGLAEQVNKTGAELVTSKLHPLAHLVLAQRLAVGRAENRGLNPDTPRHLTRSVILSEGQH</sequence>
<dbReference type="Pfam" id="PF01380">
    <property type="entry name" value="SIS"/>
    <property type="match status" value="1"/>
</dbReference>
<protein>
    <submittedName>
        <fullName evidence="3">SIS domain-containing protein</fullName>
    </submittedName>
</protein>
<keyword evidence="4" id="KW-1185">Reference proteome</keyword>
<reference evidence="3 4" key="1">
    <citation type="submission" date="2017-12" db="EMBL/GenBank/DDBJ databases">
        <title>Phylogenetic diversity of female urinary microbiome.</title>
        <authorList>
            <person name="Thomas-White K."/>
            <person name="Wolfe A.J."/>
        </authorList>
    </citation>
    <scope>NUCLEOTIDE SEQUENCE [LARGE SCALE GENOMIC DNA]</scope>
    <source>
        <strain evidence="3 4">UMB0402</strain>
    </source>
</reference>
<gene>
    <name evidence="3" type="ORF">CYJ19_05240</name>
</gene>
<comment type="caution">
    <text evidence="3">The sequence shown here is derived from an EMBL/GenBank/DDBJ whole genome shotgun (WGS) entry which is preliminary data.</text>
</comment>
<dbReference type="PROSITE" id="PS51464">
    <property type="entry name" value="SIS"/>
    <property type="match status" value="1"/>
</dbReference>
<dbReference type="STRING" id="33007.HMPREF3198_00178"/>
<proteinExistence type="predicted"/>
<accession>A0A2I1IMB2</accession>
<dbReference type="InterPro" id="IPR035490">
    <property type="entry name" value="GlmS/FrlB_SIS"/>
</dbReference>
<evidence type="ECO:0000259" key="2">
    <source>
        <dbReference type="PROSITE" id="PS51464"/>
    </source>
</evidence>
<dbReference type="SUPFAM" id="SSF53697">
    <property type="entry name" value="SIS domain"/>
    <property type="match status" value="1"/>
</dbReference>
<dbReference type="RefSeq" id="WP_024331865.1">
    <property type="nucleotide sequence ID" value="NZ_JASOXK010000005.1"/>
</dbReference>
<dbReference type="CDD" id="cd05008">
    <property type="entry name" value="SIS_GlmS_GlmD_1"/>
    <property type="match status" value="1"/>
</dbReference>
<dbReference type="GeneID" id="35866788"/>
<dbReference type="PANTHER" id="PTHR10937">
    <property type="entry name" value="GLUCOSAMINE--FRUCTOSE-6-PHOSPHATE AMINOTRANSFERASE, ISOMERIZING"/>
    <property type="match status" value="1"/>
</dbReference>
<dbReference type="Proteomes" id="UP000235122">
    <property type="component" value="Unassembled WGS sequence"/>
</dbReference>
<feature type="domain" description="SIS" evidence="2">
    <location>
        <begin position="22"/>
        <end position="155"/>
    </location>
</feature>
<keyword evidence="1" id="KW-0677">Repeat</keyword>
<dbReference type="EMBL" id="PKKO01000003">
    <property type="protein sequence ID" value="PKY72255.1"/>
    <property type="molecule type" value="Genomic_DNA"/>
</dbReference>
<dbReference type="AlphaFoldDB" id="A0A2I1IMB2"/>
<evidence type="ECO:0000313" key="3">
    <source>
        <dbReference type="EMBL" id="PKY72255.1"/>
    </source>
</evidence>
<dbReference type="Gene3D" id="3.40.50.10490">
    <property type="entry name" value="Glucose-6-phosphate isomerase like protein, domain 1"/>
    <property type="match status" value="3"/>
</dbReference>